<reference evidence="1 2" key="1">
    <citation type="journal article" date="2018" name="Front. Plant Sci.">
        <title>Red Clover (Trifolium pratense) and Zigzag Clover (T. medium) - A Picture of Genomic Similarities and Differences.</title>
        <authorList>
            <person name="Dluhosova J."/>
            <person name="Istvanek J."/>
            <person name="Nedelnik J."/>
            <person name="Repkova J."/>
        </authorList>
    </citation>
    <scope>NUCLEOTIDE SEQUENCE [LARGE SCALE GENOMIC DNA]</scope>
    <source>
        <strain evidence="2">cv. 10/8</strain>
        <tissue evidence="1">Leaf</tissue>
    </source>
</reference>
<proteinExistence type="predicted"/>
<name>A0A392VTZ9_9FABA</name>
<evidence type="ECO:0000313" key="1">
    <source>
        <dbReference type="EMBL" id="MCI90922.1"/>
    </source>
</evidence>
<organism evidence="1 2">
    <name type="scientific">Trifolium medium</name>
    <dbReference type="NCBI Taxonomy" id="97028"/>
    <lineage>
        <taxon>Eukaryota</taxon>
        <taxon>Viridiplantae</taxon>
        <taxon>Streptophyta</taxon>
        <taxon>Embryophyta</taxon>
        <taxon>Tracheophyta</taxon>
        <taxon>Spermatophyta</taxon>
        <taxon>Magnoliopsida</taxon>
        <taxon>eudicotyledons</taxon>
        <taxon>Gunneridae</taxon>
        <taxon>Pentapetalae</taxon>
        <taxon>rosids</taxon>
        <taxon>fabids</taxon>
        <taxon>Fabales</taxon>
        <taxon>Fabaceae</taxon>
        <taxon>Papilionoideae</taxon>
        <taxon>50 kb inversion clade</taxon>
        <taxon>NPAAA clade</taxon>
        <taxon>Hologalegina</taxon>
        <taxon>IRL clade</taxon>
        <taxon>Trifolieae</taxon>
        <taxon>Trifolium</taxon>
    </lineage>
</organism>
<comment type="caution">
    <text evidence="1">The sequence shown here is derived from an EMBL/GenBank/DDBJ whole genome shotgun (WGS) entry which is preliminary data.</text>
</comment>
<dbReference type="AlphaFoldDB" id="A0A392VTZ9"/>
<evidence type="ECO:0000313" key="2">
    <source>
        <dbReference type="Proteomes" id="UP000265520"/>
    </source>
</evidence>
<dbReference type="Proteomes" id="UP000265520">
    <property type="component" value="Unassembled WGS sequence"/>
</dbReference>
<accession>A0A392VTZ9</accession>
<dbReference type="EMBL" id="LXQA011258167">
    <property type="protein sequence ID" value="MCI90922.1"/>
    <property type="molecule type" value="Genomic_DNA"/>
</dbReference>
<feature type="non-terminal residue" evidence="1">
    <location>
        <position position="22"/>
    </location>
</feature>
<keyword evidence="2" id="KW-1185">Reference proteome</keyword>
<protein>
    <submittedName>
        <fullName evidence="1">Uncharacterized protein</fullName>
    </submittedName>
</protein>
<sequence length="22" mass="2342">MHGGGVERVGCNTLRTIKAERG</sequence>